<evidence type="ECO:0000313" key="2">
    <source>
        <dbReference type="EMBL" id="CAB3979364.1"/>
    </source>
</evidence>
<feature type="region of interest" description="Disordered" evidence="1">
    <location>
        <begin position="291"/>
        <end position="325"/>
    </location>
</feature>
<name>A0A7D9H9X2_PARCT</name>
<gene>
    <name evidence="2" type="ORF">PACLA_8A036901</name>
</gene>
<comment type="caution">
    <text evidence="2">The sequence shown here is derived from an EMBL/GenBank/DDBJ whole genome shotgun (WGS) entry which is preliminary data.</text>
</comment>
<feature type="compositionally biased region" description="Basic and acidic residues" evidence="1">
    <location>
        <begin position="1"/>
        <end position="10"/>
    </location>
</feature>
<feature type="compositionally biased region" description="Basic and acidic residues" evidence="1">
    <location>
        <begin position="83"/>
        <end position="94"/>
    </location>
</feature>
<feature type="compositionally biased region" description="Polar residues" evidence="1">
    <location>
        <begin position="314"/>
        <end position="323"/>
    </location>
</feature>
<dbReference type="EMBL" id="CACRXK020000190">
    <property type="protein sequence ID" value="CAB3979364.1"/>
    <property type="molecule type" value="Genomic_DNA"/>
</dbReference>
<protein>
    <submittedName>
        <fullName evidence="2">Uncharacterized protein</fullName>
    </submittedName>
</protein>
<dbReference type="AlphaFoldDB" id="A0A7D9H9X2"/>
<sequence length="332" mass="36528">MESPRDKSTEQEAGEVYDKGNQIPYAEGSRGPSPTKGRPVYLHPFSGRKRKWKRTVLASDQPAPAQPICTDRVLSDGGPSNSKEPDPTRRLPDETRLERCLLYSTGAPRASPLSLLLLSRYPLRVLLPIVWPVVSTEGLYKASQTCGNATPLHGNPGCHLFGRHLAPPPRQEGVVEDLQQSVGTSSEFGVHYQAGEMLFSSHSLEHSAATRQDGSPSIHMADSYSSLTVTEEHRGSNLVAVSRGPDVQWSTFADAGLRHDCLDGCFTTWLGCNMARDNDWWSIVTSRSQIPHQPARAQGSSSSITSLLPNSHSNTETHLTTDGQFDMQRWRM</sequence>
<dbReference type="Proteomes" id="UP001152795">
    <property type="component" value="Unassembled WGS sequence"/>
</dbReference>
<keyword evidence="3" id="KW-1185">Reference proteome</keyword>
<feature type="region of interest" description="Disordered" evidence="1">
    <location>
        <begin position="1"/>
        <end position="94"/>
    </location>
</feature>
<feature type="compositionally biased region" description="Low complexity" evidence="1">
    <location>
        <begin position="300"/>
        <end position="313"/>
    </location>
</feature>
<reference evidence="2" key="1">
    <citation type="submission" date="2020-04" db="EMBL/GenBank/DDBJ databases">
        <authorList>
            <person name="Alioto T."/>
            <person name="Alioto T."/>
            <person name="Gomez Garrido J."/>
        </authorList>
    </citation>
    <scope>NUCLEOTIDE SEQUENCE</scope>
    <source>
        <strain evidence="2">A484AB</strain>
    </source>
</reference>
<dbReference type="PANTHER" id="PTHR33066:SF2">
    <property type="entry name" value="FILAGGRIN-2-LIKE"/>
    <property type="match status" value="1"/>
</dbReference>
<evidence type="ECO:0000256" key="1">
    <source>
        <dbReference type="SAM" id="MobiDB-lite"/>
    </source>
</evidence>
<proteinExistence type="predicted"/>
<evidence type="ECO:0000313" key="3">
    <source>
        <dbReference type="Proteomes" id="UP001152795"/>
    </source>
</evidence>
<accession>A0A7D9H9X2</accession>
<organism evidence="2 3">
    <name type="scientific">Paramuricea clavata</name>
    <name type="common">Red gorgonian</name>
    <name type="synonym">Violescent sea-whip</name>
    <dbReference type="NCBI Taxonomy" id="317549"/>
    <lineage>
        <taxon>Eukaryota</taxon>
        <taxon>Metazoa</taxon>
        <taxon>Cnidaria</taxon>
        <taxon>Anthozoa</taxon>
        <taxon>Octocorallia</taxon>
        <taxon>Malacalcyonacea</taxon>
        <taxon>Plexauridae</taxon>
        <taxon>Paramuricea</taxon>
    </lineage>
</organism>
<dbReference type="PANTHER" id="PTHR33066">
    <property type="entry name" value="INTEGRASE_SAM-LIKE_N DOMAIN-CONTAINING PROTEIN"/>
    <property type="match status" value="1"/>
</dbReference>